<dbReference type="PROSITE" id="PS51354">
    <property type="entry name" value="GLUTAREDOXIN_2"/>
    <property type="match status" value="1"/>
</dbReference>
<keyword evidence="1" id="KW-0472">Membrane</keyword>
<keyword evidence="1" id="KW-1133">Transmembrane helix</keyword>
<dbReference type="Proteomes" id="UP000230564">
    <property type="component" value="Unassembled WGS sequence"/>
</dbReference>
<feature type="transmembrane region" description="Helical" evidence="1">
    <location>
        <begin position="279"/>
        <end position="304"/>
    </location>
</feature>
<protein>
    <submittedName>
        <fullName evidence="2">Uncharacterized protein</fullName>
    </submittedName>
</protein>
<accession>A0A2H0NE28</accession>
<evidence type="ECO:0000313" key="2">
    <source>
        <dbReference type="EMBL" id="PIR07149.1"/>
    </source>
</evidence>
<name>A0A2H0NE28_9BACT</name>
<dbReference type="InterPro" id="IPR036249">
    <property type="entry name" value="Thioredoxin-like_sf"/>
</dbReference>
<feature type="transmembrane region" description="Helical" evidence="1">
    <location>
        <begin position="218"/>
        <end position="242"/>
    </location>
</feature>
<dbReference type="Gene3D" id="3.40.30.10">
    <property type="entry name" value="Glutaredoxin"/>
    <property type="match status" value="1"/>
</dbReference>
<reference evidence="2 3" key="1">
    <citation type="submission" date="2017-09" db="EMBL/GenBank/DDBJ databases">
        <title>Depth-based differentiation of microbial function through sediment-hosted aquifers and enrichment of novel symbionts in the deep terrestrial subsurface.</title>
        <authorList>
            <person name="Probst A.J."/>
            <person name="Ladd B."/>
            <person name="Jarett J.K."/>
            <person name="Geller-Mcgrath D.E."/>
            <person name="Sieber C.M."/>
            <person name="Emerson J.B."/>
            <person name="Anantharaman K."/>
            <person name="Thomas B.C."/>
            <person name="Malmstrom R."/>
            <person name="Stieglmeier M."/>
            <person name="Klingl A."/>
            <person name="Woyke T."/>
            <person name="Ryan C.M."/>
            <person name="Banfield J.F."/>
        </authorList>
    </citation>
    <scope>NUCLEOTIDE SEQUENCE [LARGE SCALE GENOMIC DNA]</scope>
    <source>
        <strain evidence="2">CG11_big_fil_rev_8_21_14_0_20_36_20</strain>
    </source>
</reference>
<dbReference type="AlphaFoldDB" id="A0A2H0NE28"/>
<feature type="transmembrane region" description="Helical" evidence="1">
    <location>
        <begin position="360"/>
        <end position="378"/>
    </location>
</feature>
<comment type="caution">
    <text evidence="2">The sequence shown here is derived from an EMBL/GenBank/DDBJ whole genome shotgun (WGS) entry which is preliminary data.</text>
</comment>
<feature type="transmembrane region" description="Helical" evidence="1">
    <location>
        <begin position="154"/>
        <end position="181"/>
    </location>
</feature>
<gene>
    <name evidence="2" type="ORF">COV55_01820</name>
</gene>
<evidence type="ECO:0000313" key="3">
    <source>
        <dbReference type="Proteomes" id="UP000230564"/>
    </source>
</evidence>
<evidence type="ECO:0000256" key="1">
    <source>
        <dbReference type="SAM" id="Phobius"/>
    </source>
</evidence>
<dbReference type="EMBL" id="PCWQ01000007">
    <property type="protein sequence ID" value="PIR07149.1"/>
    <property type="molecule type" value="Genomic_DNA"/>
</dbReference>
<sequence>MFKKISFFLFCFFVLIIPLVGLAQEDNKVNIYFFWAEGCPHCAKEEIFLDKLESKYKEGINLQSFEVSRDSDNARLLVEFGKELHTDVSGVPFLVVGEEHFTGFLSEETTGAAIESYLVSLLEQTGQNNQNSGENTWLENVKIPLLGQVNLKTFSLPVLTVFLGILDGFNPCAMWVLLFLISMLLGMKDRCRMWILGGSFIITSALVYFLFMAAWLNLILFLGLIVWVRILIGLVALGGGALNLREFFKNKEAACKVTGDEKRRRIFDRIKEVVSRRSFILAFGGIILLAVAVNMVELICSAGLPAVYSQVLVLNDLSTLARYGYIAIYIFFFMLDDMLVFVIAMITLHMTGISTKYSRYSSLIGGIIMLIIGILLIFKHQWLMFG</sequence>
<feature type="transmembrane region" description="Helical" evidence="1">
    <location>
        <begin position="193"/>
        <end position="212"/>
    </location>
</feature>
<keyword evidence="1" id="KW-0812">Transmembrane</keyword>
<organism evidence="2 3">
    <name type="scientific">Candidatus Komeilibacteria bacterium CG11_big_fil_rev_8_21_14_0_20_36_20</name>
    <dbReference type="NCBI Taxonomy" id="1974477"/>
    <lineage>
        <taxon>Bacteria</taxon>
        <taxon>Candidatus Komeiliibacteriota</taxon>
    </lineage>
</organism>
<feature type="transmembrane region" description="Helical" evidence="1">
    <location>
        <begin position="324"/>
        <end position="348"/>
    </location>
</feature>
<proteinExistence type="predicted"/>
<dbReference type="SUPFAM" id="SSF52833">
    <property type="entry name" value="Thioredoxin-like"/>
    <property type="match status" value="1"/>
</dbReference>